<reference evidence="13 14" key="1">
    <citation type="submission" date="2023-09" db="EMBL/GenBank/DDBJ databases">
        <authorList>
            <person name="Rey-Velasco X."/>
        </authorList>
    </citation>
    <scope>NUCLEOTIDE SEQUENCE [LARGE SCALE GENOMIC DNA]</scope>
    <source>
        <strain evidence="13 14">F158</strain>
    </source>
</reference>
<keyword evidence="6" id="KW-0808">Transferase</keyword>
<dbReference type="InterPro" id="IPR040442">
    <property type="entry name" value="Pyrv_kinase-like_dom_sf"/>
</dbReference>
<dbReference type="PANTHER" id="PTHR22931">
    <property type="entry name" value="PHOSPHOENOLPYRUVATE DIKINASE-RELATED"/>
    <property type="match status" value="1"/>
</dbReference>
<feature type="domain" description="PEP-utilising enzyme C-terminal" evidence="12">
    <location>
        <begin position="513"/>
        <end position="860"/>
    </location>
</feature>
<dbReference type="Pfam" id="PF00391">
    <property type="entry name" value="PEP-utilizers"/>
    <property type="match status" value="1"/>
</dbReference>
<dbReference type="InterPro" id="IPR036637">
    <property type="entry name" value="Phosphohistidine_dom_sf"/>
</dbReference>
<comment type="similarity">
    <text evidence="3 10">Belongs to the PEP-utilizing enzyme family.</text>
</comment>
<evidence type="ECO:0000256" key="3">
    <source>
        <dbReference type="ARBA" id="ARBA00007837"/>
    </source>
</evidence>
<dbReference type="Gene3D" id="3.50.30.10">
    <property type="entry name" value="Phosphohistidine domain"/>
    <property type="match status" value="1"/>
</dbReference>
<dbReference type="SUPFAM" id="SSF52009">
    <property type="entry name" value="Phosphohistidine domain"/>
    <property type="match status" value="1"/>
</dbReference>
<evidence type="ECO:0000256" key="7">
    <source>
        <dbReference type="ARBA" id="ARBA00022723"/>
    </source>
</evidence>
<name>A0ABU3DHH2_9RHOB</name>
<evidence type="ECO:0000256" key="6">
    <source>
        <dbReference type="ARBA" id="ARBA00022679"/>
    </source>
</evidence>
<dbReference type="PANTHER" id="PTHR22931:SF9">
    <property type="entry name" value="PYRUVATE, PHOSPHATE DIKINASE 1, CHLOROPLASTIC"/>
    <property type="match status" value="1"/>
</dbReference>
<evidence type="ECO:0000256" key="1">
    <source>
        <dbReference type="ARBA" id="ARBA00001946"/>
    </source>
</evidence>
<comment type="caution">
    <text evidence="13">The sequence shown here is derived from an EMBL/GenBank/DDBJ whole genome shotgun (WGS) entry which is preliminary data.</text>
</comment>
<dbReference type="Gene3D" id="3.30.470.20">
    <property type="entry name" value="ATP-grasp fold, B domain"/>
    <property type="match status" value="1"/>
</dbReference>
<sequence>MSGGKSYLNGGKEGAAVQHYARFNDFTLITPTASMSAAVHGGRAKCLQRLVRLGLPVPRTVALSYDVVHRIAEGHMPDLPRLLSAFGREPLLSVRPSSMDAEWGGPGAVLNVGMCDARRDALAGTIGEEAATALYLRFVQAYAVDVLRLDPDAFAVPDASASSLAAALQTFEEETDEPFPQEAGVQLAEVLRSMARSWESTSVRLLRQARGAPADAGLGLVVQTMALGLGPGESGSGVVRGMDPATGEHTMNGRYLRQSIFRDALTGTGGPEGALYLAADQRGASLESEAPGIFAELTEFSRICRKRLREEMEIEFSVAGGTLHVLDAVRMQRSSRAAVKAVVDLAEDGIIPREEAILRIEPRALSQLLHRQVDPDARREVILKGIAASPGAATGRLVFSAMAAQTAASQGDACILLRRETTPEDIRGMHVASAIVTERGGMSSHAAVIARGLGLPCIVGAVGSRIDTRERTVTLKDGRVFREGDMVTVDGSAGVALEGAAPLLEPMLDGPFTTLLGWADKVRDIGIRANADTPDDARTAETFLAEGIGLCRTEHMFFEDARLTLMREMIFTDDSKDRAASLERLLPMQRRDFADLFHIMAGRPVCIRLFDLPLHEFLPRDREDQRALADALDLPLSDVVRRVQNMSEFNPMLGMRGVRLGITVPEIYEMQARAIFEATVQASRETGSPVVPEIMIPLVSARREVELVKTRVDAVAAAVKNESGETFEYRLGVMVETPRAALRAGEISDHAAFLSFGTNDLTQMTYGLSRDDAGRFMGAYVAEGVFPEDPFHTLDLDGVGELLLLGAERARENRPDITVSLCGEHGGDPDTIAFCRAAGFDYVSCSPFRVPVARLAAAHLALGGTPHGTPWEREDAANAAGAGAAIRRL</sequence>
<keyword evidence="14" id="KW-1185">Reference proteome</keyword>
<dbReference type="InterPro" id="IPR013815">
    <property type="entry name" value="ATP_grasp_subdomain_1"/>
</dbReference>
<evidence type="ECO:0000256" key="4">
    <source>
        <dbReference type="ARBA" id="ARBA00011994"/>
    </source>
</evidence>
<evidence type="ECO:0000313" key="14">
    <source>
        <dbReference type="Proteomes" id="UP001265259"/>
    </source>
</evidence>
<dbReference type="InterPro" id="IPR008279">
    <property type="entry name" value="PEP-util_enz_mobile_dom"/>
</dbReference>
<dbReference type="InterPro" id="IPR010121">
    <property type="entry name" value="Pyruvate_phosphate_dikinase"/>
</dbReference>
<dbReference type="EMBL" id="JAVRHL010000002">
    <property type="protein sequence ID" value="MDT0682617.1"/>
    <property type="molecule type" value="Genomic_DNA"/>
</dbReference>
<dbReference type="Pfam" id="PF02896">
    <property type="entry name" value="PEP-utilizers_C"/>
    <property type="match status" value="1"/>
</dbReference>
<evidence type="ECO:0000256" key="9">
    <source>
        <dbReference type="ARBA" id="ARBA00022842"/>
    </source>
</evidence>
<dbReference type="Gene3D" id="3.20.20.60">
    <property type="entry name" value="Phosphoenolpyruvate-binding domains"/>
    <property type="match status" value="1"/>
</dbReference>
<proteinExistence type="inferred from homology"/>
<comment type="catalytic activity">
    <reaction evidence="10">
        <text>pyruvate + phosphate + ATP = phosphoenolpyruvate + AMP + diphosphate + H(+)</text>
        <dbReference type="Rhea" id="RHEA:10756"/>
        <dbReference type="ChEBI" id="CHEBI:15361"/>
        <dbReference type="ChEBI" id="CHEBI:15378"/>
        <dbReference type="ChEBI" id="CHEBI:30616"/>
        <dbReference type="ChEBI" id="CHEBI:33019"/>
        <dbReference type="ChEBI" id="CHEBI:43474"/>
        <dbReference type="ChEBI" id="CHEBI:58702"/>
        <dbReference type="ChEBI" id="CHEBI:456215"/>
        <dbReference type="EC" id="2.7.9.1"/>
    </reaction>
</comment>
<dbReference type="PIRSF" id="PIRSF000853">
    <property type="entry name" value="PPDK"/>
    <property type="match status" value="1"/>
</dbReference>
<dbReference type="PROSITE" id="PS00370">
    <property type="entry name" value="PEP_ENZYMES_PHOS_SITE"/>
    <property type="match status" value="1"/>
</dbReference>
<dbReference type="InterPro" id="IPR000121">
    <property type="entry name" value="PEP_util_C"/>
</dbReference>
<evidence type="ECO:0000259" key="12">
    <source>
        <dbReference type="Pfam" id="PF02896"/>
    </source>
</evidence>
<evidence type="ECO:0000256" key="8">
    <source>
        <dbReference type="ARBA" id="ARBA00022777"/>
    </source>
</evidence>
<dbReference type="SUPFAM" id="SSF51621">
    <property type="entry name" value="Phosphoenolpyruvate/pyruvate domain"/>
    <property type="match status" value="1"/>
</dbReference>
<feature type="domain" description="PEP-utilising enzyme mobile" evidence="11">
    <location>
        <begin position="413"/>
        <end position="494"/>
    </location>
</feature>
<dbReference type="Gene3D" id="1.20.80.30">
    <property type="match status" value="1"/>
</dbReference>
<protein>
    <recommendedName>
        <fullName evidence="5 10">Pyruvate, phosphate dikinase</fullName>
        <ecNumber evidence="4 10">2.7.9.1</ecNumber>
    </recommendedName>
</protein>
<dbReference type="InterPro" id="IPR015813">
    <property type="entry name" value="Pyrv/PenolPyrv_kinase-like_dom"/>
</dbReference>
<dbReference type="Proteomes" id="UP001265259">
    <property type="component" value="Unassembled WGS sequence"/>
</dbReference>
<evidence type="ECO:0000313" key="13">
    <source>
        <dbReference type="EMBL" id="MDT0682617.1"/>
    </source>
</evidence>
<dbReference type="InterPro" id="IPR018274">
    <property type="entry name" value="PEP_util_AS"/>
</dbReference>
<dbReference type="Gene3D" id="1.10.189.10">
    <property type="entry name" value="Pyruvate Phosphate Dikinase, domain 2"/>
    <property type="match status" value="1"/>
</dbReference>
<evidence type="ECO:0000256" key="5">
    <source>
        <dbReference type="ARBA" id="ARBA00020138"/>
    </source>
</evidence>
<dbReference type="RefSeq" id="WP_311690358.1">
    <property type="nucleotide sequence ID" value="NZ_JAVRHL010000002.1"/>
</dbReference>
<gene>
    <name evidence="13" type="ORF">RM543_07965</name>
</gene>
<dbReference type="Gene3D" id="3.30.1490.20">
    <property type="entry name" value="ATP-grasp fold, A domain"/>
    <property type="match status" value="1"/>
</dbReference>
<dbReference type="EC" id="2.7.9.1" evidence="4 10"/>
<accession>A0ABU3DHH2</accession>
<evidence type="ECO:0000256" key="10">
    <source>
        <dbReference type="PIRNR" id="PIRNR000853"/>
    </source>
</evidence>
<keyword evidence="9" id="KW-0460">Magnesium</keyword>
<comment type="function">
    <text evidence="2">Catalyzes the reversible phosphorylation of pyruvate and phosphate.</text>
</comment>
<comment type="cofactor">
    <cofactor evidence="1 10">
        <name>Mg(2+)</name>
        <dbReference type="ChEBI" id="CHEBI:18420"/>
    </cofactor>
</comment>
<keyword evidence="8" id="KW-0418">Kinase</keyword>
<organism evidence="13 14">
    <name type="scientific">Tropicimonas omnivorans</name>
    <dbReference type="NCBI Taxonomy" id="3075590"/>
    <lineage>
        <taxon>Bacteria</taxon>
        <taxon>Pseudomonadati</taxon>
        <taxon>Pseudomonadota</taxon>
        <taxon>Alphaproteobacteria</taxon>
        <taxon>Rhodobacterales</taxon>
        <taxon>Roseobacteraceae</taxon>
        <taxon>Tropicimonas</taxon>
    </lineage>
</organism>
<evidence type="ECO:0000259" key="11">
    <source>
        <dbReference type="Pfam" id="PF00391"/>
    </source>
</evidence>
<keyword evidence="7" id="KW-0479">Metal-binding</keyword>
<dbReference type="SUPFAM" id="SSF56059">
    <property type="entry name" value="Glutathione synthetase ATP-binding domain-like"/>
    <property type="match status" value="1"/>
</dbReference>
<evidence type="ECO:0000256" key="2">
    <source>
        <dbReference type="ARBA" id="ARBA00003144"/>
    </source>
</evidence>